<evidence type="ECO:0000313" key="4">
    <source>
        <dbReference type="Proteomes" id="UP001065174"/>
    </source>
</evidence>
<protein>
    <submittedName>
        <fullName evidence="3">M1 family aminopeptidase</fullName>
    </submittedName>
</protein>
<evidence type="ECO:0000313" key="3">
    <source>
        <dbReference type="EMBL" id="UXP33982.1"/>
    </source>
</evidence>
<evidence type="ECO:0000259" key="2">
    <source>
        <dbReference type="Pfam" id="PF01433"/>
    </source>
</evidence>
<reference evidence="3" key="1">
    <citation type="submission" date="2022-09" db="EMBL/GenBank/DDBJ databases">
        <title>Comparative genomics and taxonomic characterization of three novel marine species of genus Reichenbachiella exhibiting antioxidant and polysaccharide degradation activities.</title>
        <authorList>
            <person name="Muhammad N."/>
            <person name="Lee Y.-J."/>
            <person name="Ko J."/>
            <person name="Kim S.-G."/>
        </authorList>
    </citation>
    <scope>NUCLEOTIDE SEQUENCE</scope>
    <source>
        <strain evidence="3">BKB1-1</strain>
    </source>
</reference>
<dbReference type="SUPFAM" id="SSF55486">
    <property type="entry name" value="Metalloproteases ('zincins'), catalytic domain"/>
    <property type="match status" value="1"/>
</dbReference>
<keyword evidence="3" id="KW-0031">Aminopeptidase</keyword>
<feature type="transmembrane region" description="Helical" evidence="1">
    <location>
        <begin position="451"/>
        <end position="468"/>
    </location>
</feature>
<feature type="transmembrane region" description="Helical" evidence="1">
    <location>
        <begin position="248"/>
        <end position="267"/>
    </location>
</feature>
<dbReference type="Pfam" id="PF01433">
    <property type="entry name" value="Peptidase_M1"/>
    <property type="match status" value="1"/>
</dbReference>
<keyword evidence="1" id="KW-0472">Membrane</keyword>
<dbReference type="RefSeq" id="WP_262311408.1">
    <property type="nucleotide sequence ID" value="NZ_CP106679.1"/>
</dbReference>
<dbReference type="Proteomes" id="UP001065174">
    <property type="component" value="Chromosome"/>
</dbReference>
<dbReference type="InterPro" id="IPR027268">
    <property type="entry name" value="Peptidase_M4/M1_CTD_sf"/>
</dbReference>
<keyword evidence="3" id="KW-0645">Protease</keyword>
<feature type="transmembrane region" description="Helical" evidence="1">
    <location>
        <begin position="527"/>
        <end position="549"/>
    </location>
</feature>
<dbReference type="Gene3D" id="1.10.390.10">
    <property type="entry name" value="Neutral Protease Domain 2"/>
    <property type="match status" value="1"/>
</dbReference>
<dbReference type="GO" id="GO:0004177">
    <property type="term" value="F:aminopeptidase activity"/>
    <property type="evidence" value="ECO:0007669"/>
    <property type="project" value="UniProtKB-KW"/>
</dbReference>
<sequence length="1191" mass="137271">MFKTFFFSELKYSLKQPMVYIFLGLFALMVFGAASSENVQIGGSVGNIYKNAPHIVTTWTIIMSIFGLLVATAFYNNAALRDHNNDFHEILFSTPISKAGYFFGRFFGALFLSTIPLMGIFLGTVLGTILGPAFGWIEAERYGELHLSTFINNYLLFILPNMFFTGTIIFTLANKWKSTVISFIGSIIIMMGYIISGSLLSDLDNETLAALVDVFGLNAYRFYSKYYTPIEKNTLNPGFDGLLLWNRLIWVGAGVIILITTYFTFSFKEKNKRVKKEKSVNKKESIAFTEPILHPSYTTGTSWVQFRSFFYTNFLSISKSVTFKILIIFGLILLISNLVNGFEYFGLQSYPRTYKIIDLIDNVSFLFIIIILVFFSGELIWRDRESKINEVIDATPHTSLISLSAKALSLIAITCILHFALVLTGIIAQLAKGYTILELDVYFLSFLYKNLPYYVIWTGVLISIQVIINHKYIGYFVSILFIFAWELILLIFDVESTMMLIGDSPSLTYSDMNRFGPELLGSFWLNFYWLLFSFFCLLIAGAIWTRGVVGSLKERILAALSLLSKSYKLLIVTSFVVWASVAGFVYYNTQVLNHYRTSDEQEESQANYEKLYKKYEHVDHPKIINIQYFVDIFPHERDVYTKVKVQIINEHSSALDSIHFNVGEDWDTSFEIPNSTLAFEDKDYGYLIYVLDQPLPQGDTMNIEVEAKFISQGFSNKRENSKVVKNGTFLNNFDFLPAFGYQSSVELSDKNTRKKYGLEPKDRMPELQADCDDACKINYLSNGTSDYIPSETIISTVMDQTAIAPGSLIKQWTENDRNYYHYKVDHTSQNFYSFISAEFEVATRQWNGISLEVYYDKKHEINVPIMLDAIERSLGYYIENFGPYYHKQCRIIEFPRYATFAQAFPGSMPYSEAFGFIINLEDENENNVVDAVIAHEMAHQWWAHQVVGANMQGATMMSESFSEYSSLMTMKTISKTPMKMREFLKYDHDRYLRGRSQELVKEMPLYKVENQMYIHYGKGSVILYALQDYIGEEKVNRAMKNFLEAYRYQAPYPTSLDFLSYLEPEVPDSLHYLIDDWFKEITLYDNRLKEATYETLDNGKYRVNLLVESEKLKADSIGVESNVAINDWIDIGFFMDSDEENLYFEKRMKFDQASINFSFDLDSLPAKAAIDPRHLLIDRVYKDNIKTLSEQ</sequence>
<feature type="domain" description="Peptidase M1 membrane alanine aminopeptidase" evidence="2">
    <location>
        <begin position="868"/>
        <end position="1077"/>
    </location>
</feature>
<keyword evidence="3" id="KW-0378">Hydrolase</keyword>
<keyword evidence="1" id="KW-1133">Transmembrane helix</keyword>
<feature type="transmembrane region" description="Helical" evidence="1">
    <location>
        <begin position="180"/>
        <end position="200"/>
    </location>
</feature>
<feature type="transmembrane region" description="Helical" evidence="1">
    <location>
        <begin position="475"/>
        <end position="492"/>
    </location>
</feature>
<keyword evidence="1" id="KW-0812">Transmembrane</keyword>
<feature type="transmembrane region" description="Helical" evidence="1">
    <location>
        <begin position="321"/>
        <end position="339"/>
    </location>
</feature>
<gene>
    <name evidence="3" type="ORF">N6H18_08490</name>
</gene>
<dbReference type="InterPro" id="IPR014782">
    <property type="entry name" value="Peptidase_M1_dom"/>
</dbReference>
<feature type="transmembrane region" description="Helical" evidence="1">
    <location>
        <begin position="407"/>
        <end position="431"/>
    </location>
</feature>
<proteinExistence type="predicted"/>
<name>A0ABY6CTY8_9BACT</name>
<accession>A0ABY6CTY8</accession>
<keyword evidence="4" id="KW-1185">Reference proteome</keyword>
<feature type="transmembrane region" description="Helical" evidence="1">
    <location>
        <begin position="569"/>
        <end position="587"/>
    </location>
</feature>
<feature type="transmembrane region" description="Helical" evidence="1">
    <location>
        <begin position="106"/>
        <end position="134"/>
    </location>
</feature>
<feature type="transmembrane region" description="Helical" evidence="1">
    <location>
        <begin position="359"/>
        <end position="381"/>
    </location>
</feature>
<organism evidence="3 4">
    <name type="scientific">Reichenbachiella agarivorans</name>
    <dbReference type="NCBI Taxonomy" id="2979464"/>
    <lineage>
        <taxon>Bacteria</taxon>
        <taxon>Pseudomonadati</taxon>
        <taxon>Bacteroidota</taxon>
        <taxon>Cytophagia</taxon>
        <taxon>Cytophagales</taxon>
        <taxon>Reichenbachiellaceae</taxon>
        <taxon>Reichenbachiella</taxon>
    </lineage>
</organism>
<evidence type="ECO:0000256" key="1">
    <source>
        <dbReference type="SAM" id="Phobius"/>
    </source>
</evidence>
<feature type="transmembrane region" description="Helical" evidence="1">
    <location>
        <begin position="52"/>
        <end position="75"/>
    </location>
</feature>
<dbReference type="EMBL" id="CP106679">
    <property type="protein sequence ID" value="UXP33982.1"/>
    <property type="molecule type" value="Genomic_DNA"/>
</dbReference>
<feature type="transmembrane region" description="Helical" evidence="1">
    <location>
        <begin position="154"/>
        <end position="173"/>
    </location>
</feature>